<dbReference type="Gene3D" id="2.60.60.20">
    <property type="entry name" value="PLAT/LH2 domain"/>
    <property type="match status" value="1"/>
</dbReference>
<evidence type="ECO:0000256" key="2">
    <source>
        <dbReference type="ARBA" id="ARBA00007200"/>
    </source>
</evidence>
<dbReference type="SMART" id="SM00303">
    <property type="entry name" value="GPS"/>
    <property type="match status" value="1"/>
</dbReference>
<evidence type="ECO:0000256" key="3">
    <source>
        <dbReference type="ARBA" id="ARBA00022692"/>
    </source>
</evidence>
<dbReference type="GO" id="GO:0005262">
    <property type="term" value="F:calcium channel activity"/>
    <property type="evidence" value="ECO:0007669"/>
    <property type="project" value="TreeGrafter"/>
</dbReference>
<dbReference type="PRINTS" id="PR01433">
    <property type="entry name" value="POLYCYSTIN2"/>
</dbReference>
<dbReference type="InterPro" id="IPR013122">
    <property type="entry name" value="PKD1_2_channel"/>
</dbReference>
<feature type="transmembrane region" description="Helical" evidence="11">
    <location>
        <begin position="1432"/>
        <end position="1453"/>
    </location>
</feature>
<evidence type="ECO:0000256" key="1">
    <source>
        <dbReference type="ARBA" id="ARBA00004141"/>
    </source>
</evidence>
<feature type="transmembrane region" description="Helical" evidence="11">
    <location>
        <begin position="2142"/>
        <end position="2163"/>
    </location>
</feature>
<organism evidence="13 14">
    <name type="scientific">Mizuhopecten yessoensis</name>
    <name type="common">Japanese scallop</name>
    <name type="synonym">Patinopecten yessoensis</name>
    <dbReference type="NCBI Taxonomy" id="6573"/>
    <lineage>
        <taxon>Eukaryota</taxon>
        <taxon>Metazoa</taxon>
        <taxon>Spiralia</taxon>
        <taxon>Lophotrochozoa</taxon>
        <taxon>Mollusca</taxon>
        <taxon>Bivalvia</taxon>
        <taxon>Autobranchia</taxon>
        <taxon>Pteriomorphia</taxon>
        <taxon>Pectinida</taxon>
        <taxon>Pectinoidea</taxon>
        <taxon>Pectinidae</taxon>
        <taxon>Mizuhopecten</taxon>
    </lineage>
</organism>
<evidence type="ECO:0000256" key="10">
    <source>
        <dbReference type="SAM" id="MobiDB-lite"/>
    </source>
</evidence>
<evidence type="ECO:0000256" key="11">
    <source>
        <dbReference type="SAM" id="Phobius"/>
    </source>
</evidence>
<proteinExistence type="inferred from homology"/>
<protein>
    <submittedName>
        <fullName evidence="13">Polycystic kidney disease and receptor for egg jelly-related protein</fullName>
    </submittedName>
</protein>
<name>A0A210R5K5_MIZYE</name>
<feature type="transmembrane region" description="Helical" evidence="11">
    <location>
        <begin position="1554"/>
        <end position="1578"/>
    </location>
</feature>
<comment type="caution">
    <text evidence="9">Lacks conserved residue(s) required for the propagation of feature annotation.</text>
</comment>
<dbReference type="SUPFAM" id="SSF49723">
    <property type="entry name" value="Lipase/lipooxygenase domain (PLAT/LH2 domain)"/>
    <property type="match status" value="1"/>
</dbReference>
<feature type="transmembrane region" description="Helical" evidence="11">
    <location>
        <begin position="2031"/>
        <end position="2057"/>
    </location>
</feature>
<evidence type="ECO:0000256" key="8">
    <source>
        <dbReference type="PIRSR" id="PIRSR603915-2"/>
    </source>
</evidence>
<dbReference type="PROSITE" id="PS50095">
    <property type="entry name" value="PLAT"/>
    <property type="match status" value="1"/>
</dbReference>
<comment type="caution">
    <text evidence="13">The sequence shown here is derived from an EMBL/GenBank/DDBJ whole genome shotgun (WGS) entry which is preliminary data.</text>
</comment>
<gene>
    <name evidence="13" type="ORF">KP79_PYT00086</name>
</gene>
<evidence type="ECO:0000313" key="13">
    <source>
        <dbReference type="EMBL" id="OWF56216.1"/>
    </source>
</evidence>
<dbReference type="InterPro" id="IPR001024">
    <property type="entry name" value="PLAT/LH2_dom"/>
</dbReference>
<evidence type="ECO:0000256" key="9">
    <source>
        <dbReference type="PROSITE-ProRule" id="PRU00152"/>
    </source>
</evidence>
<dbReference type="InterPro" id="IPR003915">
    <property type="entry name" value="PKD_2"/>
</dbReference>
<sequence>MTGTWGEQCGETCEAGCSGEECDPISGHCTYGCVLGYNGPLCDIKNNICVKTDTLDVYAERETTLIVMAQYFTHPLSKIHIKFGNEEPCLLDSDWAHLNVTTGIVAYKGVSVNVTGFTHLHVVYHMFFEPTTVVNVTLDNQGIINYHNVTFNAHQHHIAKDCYQNATINNASSDILSPIPVERSSIHTYSVNWITDQNCLEFHGVNSVQYAYIWVVRYSQADTCWMEGNTKVEDPIWYNGTGTQEATFRIPADLLFIGFYFINIRAYIELSVGGLQVDFYRNINGYIEITLNRVRASLGSLLSPIHLCSEALLLDASTSEDPEGTLTLADFQFSWTCVMDDVLPCSIFGVAIGSDNITMPFTGPVVTLASRSLQVNSRYMFEVTVSATGRLDGKAQHSIIVKSDVQPTVEIICLSNCGDKLVPGVSWVVALNQTQDPKYLHSWSDMNIRWSVYEFKVITRLLFYQFNTFQLTLNDSLLHIIDTSYSFSVEYSIAVANNLFFFGSASLLNIVTNDMPVVGSCDCSPTRGFSSLTRFSISCTGFHDNDLPLNFRIIINDTVVGEGGTANFSDVVLPGGLSHDNYNTNITIEVTDKYNGTSSYNFLVLVYPSVTEYIDTINQPPVSTSGCVVSPLSGYTLITNYTVICSQFTDLDPPLTYYLYHKGQTSDTESHLYKGNDTKTTGFYLGEGLGENHTVSLVFRAKDAYNAATDIDLSVEVLPYSYSDTGEDILDFVLSTFLSGETADTSGLTIETIGILGNAINVDTTVNNTGDANRLQQRSEIRESLTQSLLHAEITPNFDVVNQVVQVLDSLVKVKEEVTEKQQEITVAVFHNLTEKFNDVEKTDILETRSTSTNLLTSMGSVLTLIQDRGTDLKEINTTNTGSITEAAKDEKLEKVKRNSLQMMASVEKVVDILTETIESANEAVIIQTPVMSVRVQEIDNMTETNLTLSVLSDNSSISLLLPPTQTLRQSVPGAENSFVYTQIVVTKDNMYNWDQTAERFTSSVVDVVVKDAQLQTKTLTNMSDPVTLQFQVEDQNLESNTLEFTYETARSQVIASSLLKVTMTDLDPAMTLQVYTKILESDLTLMLYRTTNETVSSRTVQQHGIPIPEGSADMLIMEGSHKYLIIAVQEGQTIAANETDVPFITTNVSVRIGIYNTACGFYDNAKDQWATDGCQISRPKNLKTMTCSCYHLTSFAAGFIAVPNLVDPITDATLFLTFFDNPVIVITVLIVWCLYLIMLVWARRKDKVESMKGGVNVLEDNCAEDKYVYVVGFVTGWWRRAGTTSNVFMCLHGSKGFSSKHLLSDGIVQHFQTGAEDWFVLTTPLSLGELQSIVVWHDNSGENPAWFLKQIVVRDVQTDKIWHFLYNDWLAVDRGVGRVKVEIHALTPEDLVQNSLYQFGIQSSKDLQNNHLWISIISCPAYSPFTRVQRLSCALSLLLMTMLTSLMFHGIPTDDPADQLSSGGITLSLSDIIIGIESGLIMFPINIIIMQLFTKLEPRPSALVRGKRSLADCPEEEDKSFGLQTSESKGKSKMGGNVLKGSSKTEQKKPFRFPWWVVYIAWTLVLSAALISSYFVMYGLMYGYQKSIEWLVSFFTAFFQSALVTQPLKVFMFAVLITFIFKKPVEFEVLTQRDNMKLNHDEDYCQTELLKRQGITLASIAPVKQAVRVAMPRKTLQAIRERLRLEKHITTILREMIMYFTFVAIVLFMVHGHQDVTTNYGATKTTEDMFVHGAYTQVTLSEVKKVEDMWKYLQDTAVPVLYSNNTGMMANGVGYLIGTARLRQKRIEKGIKCYRVDTRLHASLFPDQDCKVPFSTGDEEWRPFNASWAWPLPEAAKFPTKDSAWKYRSSLELKTLPFVGRFASYSGGGYVTELPTGSDAAHTALNDLRSQHWVDQYTRAIFLEFTSYNPNVDLFTVAIIIFELSNIGNIMPYYQFFSSKLNHYDSDLGIFVAVCESLFLVYLIGFTYFEVKKFTKLRKTEYFSDTWNYMEVMIIVLGYCTLGLFFQRLVLVDSVLSEYRKNGPNKFTSFYTAVFWDFVLTYIMAVLVMLVILKVFKLFRFNTKTTILMQTLGNARGSLLNFAFLFFIFFMAFALFGHLVFGYWIVDYKDVGSSIITLGNFLLGVSDYYKLEQAHSVLGPTFFVMFVFFIQYILLSVFVAIIREAQSLSRKTGNNEIALTKFVCERFLLMIGFLQRSDYK</sequence>
<accession>A0A210R5K5</accession>
<evidence type="ECO:0000313" key="14">
    <source>
        <dbReference type="Proteomes" id="UP000242188"/>
    </source>
</evidence>
<dbReference type="Pfam" id="PF01825">
    <property type="entry name" value="GPS"/>
    <property type="match status" value="1"/>
</dbReference>
<keyword evidence="3 11" id="KW-0812">Transmembrane</keyword>
<reference evidence="13 14" key="1">
    <citation type="journal article" date="2017" name="Nat. Ecol. Evol.">
        <title>Scallop genome provides insights into evolution of bilaterian karyotype and development.</title>
        <authorList>
            <person name="Wang S."/>
            <person name="Zhang J."/>
            <person name="Jiao W."/>
            <person name="Li J."/>
            <person name="Xun X."/>
            <person name="Sun Y."/>
            <person name="Guo X."/>
            <person name="Huan P."/>
            <person name="Dong B."/>
            <person name="Zhang L."/>
            <person name="Hu X."/>
            <person name="Sun X."/>
            <person name="Wang J."/>
            <person name="Zhao C."/>
            <person name="Wang Y."/>
            <person name="Wang D."/>
            <person name="Huang X."/>
            <person name="Wang R."/>
            <person name="Lv J."/>
            <person name="Li Y."/>
            <person name="Zhang Z."/>
            <person name="Liu B."/>
            <person name="Lu W."/>
            <person name="Hui Y."/>
            <person name="Liang J."/>
            <person name="Zhou Z."/>
            <person name="Hou R."/>
            <person name="Li X."/>
            <person name="Liu Y."/>
            <person name="Li H."/>
            <person name="Ning X."/>
            <person name="Lin Y."/>
            <person name="Zhao L."/>
            <person name="Xing Q."/>
            <person name="Dou J."/>
            <person name="Li Y."/>
            <person name="Mao J."/>
            <person name="Guo H."/>
            <person name="Dou H."/>
            <person name="Li T."/>
            <person name="Mu C."/>
            <person name="Jiang W."/>
            <person name="Fu Q."/>
            <person name="Fu X."/>
            <person name="Miao Y."/>
            <person name="Liu J."/>
            <person name="Yu Q."/>
            <person name="Li R."/>
            <person name="Liao H."/>
            <person name="Li X."/>
            <person name="Kong Y."/>
            <person name="Jiang Z."/>
            <person name="Chourrout D."/>
            <person name="Li R."/>
            <person name="Bao Z."/>
        </authorList>
    </citation>
    <scope>NUCLEOTIDE SEQUENCE [LARGE SCALE GENOMIC DNA]</scope>
    <source>
        <strain evidence="13 14">PY_sf001</strain>
    </source>
</reference>
<dbReference type="InterPro" id="IPR000203">
    <property type="entry name" value="GPS"/>
</dbReference>
<dbReference type="InterPro" id="IPR051223">
    <property type="entry name" value="Polycystin"/>
</dbReference>
<dbReference type="Pfam" id="PF01477">
    <property type="entry name" value="PLAT"/>
    <property type="match status" value="1"/>
</dbReference>
<dbReference type="Proteomes" id="UP000242188">
    <property type="component" value="Unassembled WGS sequence"/>
</dbReference>
<dbReference type="PANTHER" id="PTHR10877">
    <property type="entry name" value="POLYCYSTIN FAMILY MEMBER"/>
    <property type="match status" value="1"/>
</dbReference>
<dbReference type="Pfam" id="PF02010">
    <property type="entry name" value="REJ"/>
    <property type="match status" value="2"/>
</dbReference>
<dbReference type="GO" id="GO:0050982">
    <property type="term" value="P:detection of mechanical stimulus"/>
    <property type="evidence" value="ECO:0007669"/>
    <property type="project" value="TreeGrafter"/>
</dbReference>
<keyword evidence="14" id="KW-1185">Reference proteome</keyword>
<evidence type="ECO:0000259" key="12">
    <source>
        <dbReference type="PROSITE" id="PS50095"/>
    </source>
</evidence>
<keyword evidence="13" id="KW-0675">Receptor</keyword>
<feature type="transmembrane region" description="Helical" evidence="11">
    <location>
        <begin position="1693"/>
        <end position="1711"/>
    </location>
</feature>
<dbReference type="Pfam" id="PF08016">
    <property type="entry name" value="PKD_channel"/>
    <property type="match status" value="1"/>
</dbReference>
<evidence type="ECO:0000256" key="6">
    <source>
        <dbReference type="ARBA" id="ARBA00023136"/>
    </source>
</evidence>
<evidence type="ECO:0000256" key="5">
    <source>
        <dbReference type="ARBA" id="ARBA00022989"/>
    </source>
</evidence>
<feature type="disulfide bond" evidence="8">
    <location>
        <begin position="1794"/>
        <end position="1811"/>
    </location>
</feature>
<comment type="subcellular location">
    <subcellularLocation>
        <location evidence="1">Membrane</location>
        <topology evidence="1">Multi-pass membrane protein</topology>
    </subcellularLocation>
</comment>
<dbReference type="InterPro" id="IPR002859">
    <property type="entry name" value="PKD/REJ-like"/>
</dbReference>
<feature type="transmembrane region" description="Helical" evidence="11">
    <location>
        <begin position="1224"/>
        <end position="1243"/>
    </location>
</feature>
<feature type="transmembrane region" description="Helical" evidence="11">
    <location>
        <begin position="1758"/>
        <end position="1778"/>
    </location>
</feature>
<feature type="transmembrane region" description="Helical" evidence="11">
    <location>
        <begin position="1915"/>
        <end position="1937"/>
    </location>
</feature>
<dbReference type="OrthoDB" id="6150772at2759"/>
<comment type="similarity">
    <text evidence="2">Belongs to the polycystin family.</text>
</comment>
<dbReference type="PANTHER" id="PTHR10877:SF150">
    <property type="entry name" value="REJ DOMAIN-CONTAINING PROTEIN"/>
    <property type="match status" value="1"/>
</dbReference>
<evidence type="ECO:0000256" key="7">
    <source>
        <dbReference type="ARBA" id="ARBA00023180"/>
    </source>
</evidence>
<feature type="transmembrane region" description="Helical" evidence="11">
    <location>
        <begin position="2078"/>
        <end position="2106"/>
    </location>
</feature>
<dbReference type="InterPro" id="IPR046338">
    <property type="entry name" value="GAIN_dom_sf"/>
</dbReference>
<dbReference type="GO" id="GO:0016020">
    <property type="term" value="C:membrane"/>
    <property type="evidence" value="ECO:0007669"/>
    <property type="project" value="UniProtKB-SubCell"/>
</dbReference>
<keyword evidence="6 11" id="KW-0472">Membrane</keyword>
<dbReference type="FunFam" id="2.60.60.20:FF:000008">
    <property type="entry name" value="Polycystic kidney disease 1-like 2, isoform CRA_a"/>
    <property type="match status" value="1"/>
</dbReference>
<dbReference type="InterPro" id="IPR036392">
    <property type="entry name" value="PLAT/LH2_dom_sf"/>
</dbReference>
<dbReference type="InterPro" id="IPR046791">
    <property type="entry name" value="Polycystin_dom"/>
</dbReference>
<evidence type="ECO:0000256" key="4">
    <source>
        <dbReference type="ARBA" id="ARBA00022729"/>
    </source>
</evidence>
<dbReference type="Gene3D" id="1.10.287.70">
    <property type="match status" value="1"/>
</dbReference>
<dbReference type="Gene3D" id="2.60.220.50">
    <property type="match status" value="1"/>
</dbReference>
<feature type="transmembrane region" description="Helical" evidence="11">
    <location>
        <begin position="1990"/>
        <end position="2011"/>
    </location>
</feature>
<feature type="transmembrane region" description="Helical" evidence="11">
    <location>
        <begin position="1473"/>
        <end position="1494"/>
    </location>
</feature>
<dbReference type="SMART" id="SM00308">
    <property type="entry name" value="LH2"/>
    <property type="match status" value="1"/>
</dbReference>
<dbReference type="GO" id="GO:0005509">
    <property type="term" value="F:calcium ion binding"/>
    <property type="evidence" value="ECO:0007669"/>
    <property type="project" value="InterPro"/>
</dbReference>
<keyword evidence="7" id="KW-0325">Glycoprotein</keyword>
<feature type="region of interest" description="Disordered" evidence="10">
    <location>
        <begin position="1516"/>
        <end position="1542"/>
    </location>
</feature>
<feature type="domain" description="PLAT" evidence="12">
    <location>
        <begin position="1268"/>
        <end position="1385"/>
    </location>
</feature>
<feature type="transmembrane region" description="Helical" evidence="11">
    <location>
        <begin position="1598"/>
        <end position="1622"/>
    </location>
</feature>
<feature type="transmembrane region" description="Helical" evidence="11">
    <location>
        <begin position="1949"/>
        <end position="1970"/>
    </location>
</feature>
<keyword evidence="4" id="KW-0732">Signal</keyword>
<dbReference type="EMBL" id="NEDP02000245">
    <property type="protein sequence ID" value="OWF56216.1"/>
    <property type="molecule type" value="Genomic_DNA"/>
</dbReference>
<dbReference type="Pfam" id="PF20519">
    <property type="entry name" value="Polycystin_dom"/>
    <property type="match status" value="1"/>
</dbReference>
<keyword evidence="5 11" id="KW-1133">Transmembrane helix</keyword>